<dbReference type="Pfam" id="PF13843">
    <property type="entry name" value="DDE_Tnp_1_7"/>
    <property type="match status" value="1"/>
</dbReference>
<protein>
    <recommendedName>
        <fullName evidence="1">PiggyBac transposable element-derived protein domain-containing protein</fullName>
    </recommendedName>
</protein>
<keyword evidence="3" id="KW-1185">Reference proteome</keyword>
<evidence type="ECO:0000259" key="1">
    <source>
        <dbReference type="Pfam" id="PF13843"/>
    </source>
</evidence>
<dbReference type="AlphaFoldDB" id="A0A9P0LWU6"/>
<sequence>MSDDENEIENMDNLVQREDEINDEDLRQFWRRNDTFTPPNFEGPSSECSAQLRDGWTAKSYFAMYLEDDMFQKVCDCTNARYVELKGVSLRLTLNEIKHFFGIICLMSCLKYPRIRMYWAKPTRVAAIADVMTRDRFFL</sequence>
<dbReference type="InterPro" id="IPR029526">
    <property type="entry name" value="PGBD"/>
</dbReference>
<organism evidence="2 3">
    <name type="scientific">Acanthoscelides obtectus</name>
    <name type="common">Bean weevil</name>
    <name type="synonym">Bruchus obtectus</name>
    <dbReference type="NCBI Taxonomy" id="200917"/>
    <lineage>
        <taxon>Eukaryota</taxon>
        <taxon>Metazoa</taxon>
        <taxon>Ecdysozoa</taxon>
        <taxon>Arthropoda</taxon>
        <taxon>Hexapoda</taxon>
        <taxon>Insecta</taxon>
        <taxon>Pterygota</taxon>
        <taxon>Neoptera</taxon>
        <taxon>Endopterygota</taxon>
        <taxon>Coleoptera</taxon>
        <taxon>Polyphaga</taxon>
        <taxon>Cucujiformia</taxon>
        <taxon>Chrysomeloidea</taxon>
        <taxon>Chrysomelidae</taxon>
        <taxon>Bruchinae</taxon>
        <taxon>Bruchini</taxon>
        <taxon>Acanthoscelides</taxon>
    </lineage>
</organism>
<dbReference type="PANTHER" id="PTHR47272">
    <property type="entry name" value="DDE_TNP_1_7 DOMAIN-CONTAINING PROTEIN"/>
    <property type="match status" value="1"/>
</dbReference>
<proteinExistence type="predicted"/>
<dbReference type="OrthoDB" id="6743825at2759"/>
<accession>A0A9P0LWU6</accession>
<evidence type="ECO:0000313" key="2">
    <source>
        <dbReference type="EMBL" id="CAH2007197.1"/>
    </source>
</evidence>
<evidence type="ECO:0000313" key="3">
    <source>
        <dbReference type="Proteomes" id="UP001152888"/>
    </source>
</evidence>
<name>A0A9P0LWU6_ACAOB</name>
<gene>
    <name evidence="2" type="ORF">ACAOBT_LOCUS29526</name>
</gene>
<dbReference type="Proteomes" id="UP001152888">
    <property type="component" value="Unassembled WGS sequence"/>
</dbReference>
<feature type="domain" description="PiggyBac transposable element-derived protein" evidence="1">
    <location>
        <begin position="58"/>
        <end position="137"/>
    </location>
</feature>
<reference evidence="2" key="1">
    <citation type="submission" date="2022-03" db="EMBL/GenBank/DDBJ databases">
        <authorList>
            <person name="Sayadi A."/>
        </authorList>
    </citation>
    <scope>NUCLEOTIDE SEQUENCE</scope>
</reference>
<dbReference type="EMBL" id="CAKOFQ010007738">
    <property type="protein sequence ID" value="CAH2007197.1"/>
    <property type="molecule type" value="Genomic_DNA"/>
</dbReference>
<comment type="caution">
    <text evidence="2">The sequence shown here is derived from an EMBL/GenBank/DDBJ whole genome shotgun (WGS) entry which is preliminary data.</text>
</comment>